<dbReference type="RefSeq" id="XP_014143503.1">
    <property type="nucleotide sequence ID" value="XM_014288028.1"/>
</dbReference>
<name>A0A0L0EYY0_9EUKA</name>
<accession>A0A0L0EYY0</accession>
<evidence type="ECO:0000313" key="1">
    <source>
        <dbReference type="EMBL" id="KNC69601.1"/>
    </source>
</evidence>
<dbReference type="AlphaFoldDB" id="A0A0L0EYY0"/>
<dbReference type="EMBL" id="KQ254177">
    <property type="protein sequence ID" value="KNC69601.1"/>
    <property type="molecule type" value="Genomic_DNA"/>
</dbReference>
<dbReference type="GeneID" id="25918389"/>
<sequence>FLRELPIANCDIGLTQLALACMKIMKYMDPLIEQLQAGITVDLSQLPQPYEEVADELAEQSYQAA</sequence>
<reference evidence="1 2" key="1">
    <citation type="submission" date="2011-02" db="EMBL/GenBank/DDBJ databases">
        <title>The Genome Sequence of Sphaeroforma arctica JP610.</title>
        <authorList>
            <consortium name="The Broad Institute Genome Sequencing Platform"/>
            <person name="Russ C."/>
            <person name="Cuomo C."/>
            <person name="Young S.K."/>
            <person name="Zeng Q."/>
            <person name="Gargeya S."/>
            <person name="Alvarado L."/>
            <person name="Berlin A."/>
            <person name="Chapman S.B."/>
            <person name="Chen Z."/>
            <person name="Freedman E."/>
            <person name="Gellesch M."/>
            <person name="Goldberg J."/>
            <person name="Griggs A."/>
            <person name="Gujja S."/>
            <person name="Heilman E."/>
            <person name="Heiman D."/>
            <person name="Howarth C."/>
            <person name="Mehta T."/>
            <person name="Neiman D."/>
            <person name="Pearson M."/>
            <person name="Roberts A."/>
            <person name="Saif S."/>
            <person name="Shea T."/>
            <person name="Shenoy N."/>
            <person name="Sisk P."/>
            <person name="Stolte C."/>
            <person name="Sykes S."/>
            <person name="White J."/>
            <person name="Yandava C."/>
            <person name="Burger G."/>
            <person name="Gray M.W."/>
            <person name="Holland P.W.H."/>
            <person name="King N."/>
            <person name="Lang F.B.F."/>
            <person name="Roger A.J."/>
            <person name="Ruiz-Trillo I."/>
            <person name="Haas B."/>
            <person name="Nusbaum C."/>
            <person name="Birren B."/>
        </authorList>
    </citation>
    <scope>NUCLEOTIDE SEQUENCE [LARGE SCALE GENOMIC DNA]</scope>
    <source>
        <strain evidence="1 2">JP610</strain>
    </source>
</reference>
<dbReference type="Proteomes" id="UP000054560">
    <property type="component" value="Unassembled WGS sequence"/>
</dbReference>
<dbReference type="OrthoDB" id="19996at2759"/>
<keyword evidence="2" id="KW-1185">Reference proteome</keyword>
<evidence type="ECO:0000313" key="2">
    <source>
        <dbReference type="Proteomes" id="UP000054560"/>
    </source>
</evidence>
<feature type="non-terminal residue" evidence="1">
    <location>
        <position position="1"/>
    </location>
</feature>
<gene>
    <name evidence="1" type="ORF">SARC_17885</name>
</gene>
<organism evidence="1 2">
    <name type="scientific">Sphaeroforma arctica JP610</name>
    <dbReference type="NCBI Taxonomy" id="667725"/>
    <lineage>
        <taxon>Eukaryota</taxon>
        <taxon>Ichthyosporea</taxon>
        <taxon>Ichthyophonida</taxon>
        <taxon>Sphaeroforma</taxon>
    </lineage>
</organism>
<protein>
    <submittedName>
        <fullName evidence="1">Uncharacterized protein</fullName>
    </submittedName>
</protein>
<proteinExistence type="predicted"/>